<keyword evidence="7" id="KW-0653">Protein transport</keyword>
<dbReference type="GO" id="GO:0005886">
    <property type="term" value="C:plasma membrane"/>
    <property type="evidence" value="ECO:0007669"/>
    <property type="project" value="UniProtKB-SubCell"/>
</dbReference>
<reference evidence="9" key="1">
    <citation type="submission" date="2019-12" db="EMBL/GenBank/DDBJ databases">
        <authorList>
            <person name="zhang j."/>
            <person name="sun C.M."/>
        </authorList>
    </citation>
    <scope>NUCLEOTIDE SEQUENCE</scope>
    <source>
        <strain evidence="9">NS-1</strain>
    </source>
</reference>
<evidence type="ECO:0000256" key="4">
    <source>
        <dbReference type="ARBA" id="ARBA00022692"/>
    </source>
</evidence>
<dbReference type="InterPro" id="IPR003400">
    <property type="entry name" value="ExbD"/>
</dbReference>
<evidence type="ECO:0000256" key="8">
    <source>
        <dbReference type="SAM" id="Phobius"/>
    </source>
</evidence>
<evidence type="ECO:0000256" key="1">
    <source>
        <dbReference type="ARBA" id="ARBA00004162"/>
    </source>
</evidence>
<comment type="subcellular location">
    <subcellularLocation>
        <location evidence="1">Cell membrane</location>
        <topology evidence="1">Single-pass membrane protein</topology>
    </subcellularLocation>
    <subcellularLocation>
        <location evidence="7">Cell membrane</location>
        <topology evidence="7">Single-pass type II membrane protein</topology>
    </subcellularLocation>
</comment>
<proteinExistence type="inferred from homology"/>
<evidence type="ECO:0000256" key="5">
    <source>
        <dbReference type="ARBA" id="ARBA00022989"/>
    </source>
</evidence>
<dbReference type="Gene3D" id="3.30.420.270">
    <property type="match status" value="1"/>
</dbReference>
<keyword evidence="10" id="KW-1185">Reference proteome</keyword>
<name>A0A8A7KAL7_9FIRM</name>
<dbReference type="GO" id="GO:0015031">
    <property type="term" value="P:protein transport"/>
    <property type="evidence" value="ECO:0007669"/>
    <property type="project" value="UniProtKB-KW"/>
</dbReference>
<protein>
    <recommendedName>
        <fullName evidence="11">Biopolymer transporter ExbD</fullName>
    </recommendedName>
</protein>
<evidence type="ECO:0008006" key="11">
    <source>
        <dbReference type="Google" id="ProtNLM"/>
    </source>
</evidence>
<dbReference type="PANTHER" id="PTHR30558">
    <property type="entry name" value="EXBD MEMBRANE COMPONENT OF PMF-DRIVEN MACROMOLECULE IMPORT SYSTEM"/>
    <property type="match status" value="1"/>
</dbReference>
<keyword evidence="6 8" id="KW-0472">Membrane</keyword>
<evidence type="ECO:0000256" key="6">
    <source>
        <dbReference type="ARBA" id="ARBA00023136"/>
    </source>
</evidence>
<evidence type="ECO:0000313" key="10">
    <source>
        <dbReference type="Proteomes" id="UP000665020"/>
    </source>
</evidence>
<evidence type="ECO:0000256" key="2">
    <source>
        <dbReference type="ARBA" id="ARBA00005811"/>
    </source>
</evidence>
<dbReference type="AlphaFoldDB" id="A0A8A7KAL7"/>
<dbReference type="Proteomes" id="UP000665020">
    <property type="component" value="Chromosome"/>
</dbReference>
<keyword evidence="3" id="KW-1003">Cell membrane</keyword>
<dbReference type="EMBL" id="CP046640">
    <property type="protein sequence ID" value="QTL98863.1"/>
    <property type="molecule type" value="Genomic_DNA"/>
</dbReference>
<dbReference type="KEGG" id="ifn:GM661_13265"/>
<keyword evidence="7" id="KW-0813">Transport</keyword>
<sequence>MEFDRPKGVEMHLDIAPLIDIVFMLLLFFMLTSSFVTDNGIELNLPQAETGKIQEESEPVVIYIDQDQRIFLDNETFELEQLEKSLAEKLKNSQLKKVVLKSDEAVPMGFVVKVMDIARQAKGENLIISTKKVEGVMHGEE</sequence>
<evidence type="ECO:0000313" key="9">
    <source>
        <dbReference type="EMBL" id="QTL98863.1"/>
    </source>
</evidence>
<dbReference type="GO" id="GO:0022857">
    <property type="term" value="F:transmembrane transporter activity"/>
    <property type="evidence" value="ECO:0007669"/>
    <property type="project" value="InterPro"/>
</dbReference>
<feature type="transmembrane region" description="Helical" evidence="8">
    <location>
        <begin position="15"/>
        <end position="36"/>
    </location>
</feature>
<accession>A0A8A7KAL7</accession>
<gene>
    <name evidence="9" type="ORF">GM661_13265</name>
</gene>
<dbReference type="RefSeq" id="WP_230867262.1">
    <property type="nucleotide sequence ID" value="NZ_CP046640.1"/>
</dbReference>
<comment type="similarity">
    <text evidence="2 7">Belongs to the ExbD/TolR family.</text>
</comment>
<keyword evidence="5 8" id="KW-1133">Transmembrane helix</keyword>
<organism evidence="9 10">
    <name type="scientific">Iocasia fonsfrigidae</name>
    <dbReference type="NCBI Taxonomy" id="2682810"/>
    <lineage>
        <taxon>Bacteria</taxon>
        <taxon>Bacillati</taxon>
        <taxon>Bacillota</taxon>
        <taxon>Clostridia</taxon>
        <taxon>Halanaerobiales</taxon>
        <taxon>Halanaerobiaceae</taxon>
        <taxon>Iocasia</taxon>
    </lineage>
</organism>
<keyword evidence="4 7" id="KW-0812">Transmembrane</keyword>
<dbReference type="PANTHER" id="PTHR30558:SF3">
    <property type="entry name" value="BIOPOLYMER TRANSPORT PROTEIN EXBD-RELATED"/>
    <property type="match status" value="1"/>
</dbReference>
<evidence type="ECO:0000256" key="7">
    <source>
        <dbReference type="RuleBase" id="RU003879"/>
    </source>
</evidence>
<dbReference type="Pfam" id="PF02472">
    <property type="entry name" value="ExbD"/>
    <property type="match status" value="1"/>
</dbReference>
<evidence type="ECO:0000256" key="3">
    <source>
        <dbReference type="ARBA" id="ARBA00022475"/>
    </source>
</evidence>